<dbReference type="EMBL" id="JAHRIN010000018">
    <property type="protein sequence ID" value="MEQ2190391.1"/>
    <property type="molecule type" value="Genomic_DNA"/>
</dbReference>
<reference evidence="2 3" key="1">
    <citation type="submission" date="2021-06" db="EMBL/GenBank/DDBJ databases">
        <authorList>
            <person name="Palmer J.M."/>
        </authorList>
    </citation>
    <scope>NUCLEOTIDE SEQUENCE [LARGE SCALE GENOMIC DNA]</scope>
    <source>
        <strain evidence="2 3">XC_2019</strain>
        <tissue evidence="2">Muscle</tissue>
    </source>
</reference>
<accession>A0ABV0Q3N0</accession>
<organism evidence="2 3">
    <name type="scientific">Xenoophorus captivus</name>
    <dbReference type="NCBI Taxonomy" id="1517983"/>
    <lineage>
        <taxon>Eukaryota</taxon>
        <taxon>Metazoa</taxon>
        <taxon>Chordata</taxon>
        <taxon>Craniata</taxon>
        <taxon>Vertebrata</taxon>
        <taxon>Euteleostomi</taxon>
        <taxon>Actinopterygii</taxon>
        <taxon>Neopterygii</taxon>
        <taxon>Teleostei</taxon>
        <taxon>Neoteleostei</taxon>
        <taxon>Acanthomorphata</taxon>
        <taxon>Ovalentaria</taxon>
        <taxon>Atherinomorphae</taxon>
        <taxon>Cyprinodontiformes</taxon>
        <taxon>Goodeidae</taxon>
        <taxon>Xenoophorus</taxon>
    </lineage>
</organism>
<comment type="caution">
    <text evidence="2">The sequence shown here is derived from an EMBL/GenBank/DDBJ whole genome shotgun (WGS) entry which is preliminary data.</text>
</comment>
<keyword evidence="1" id="KW-1133">Transmembrane helix</keyword>
<dbReference type="Proteomes" id="UP001434883">
    <property type="component" value="Unassembled WGS sequence"/>
</dbReference>
<name>A0ABV0Q3N0_9TELE</name>
<evidence type="ECO:0000256" key="1">
    <source>
        <dbReference type="SAM" id="Phobius"/>
    </source>
</evidence>
<feature type="transmembrane region" description="Helical" evidence="1">
    <location>
        <begin position="21"/>
        <end position="42"/>
    </location>
</feature>
<evidence type="ECO:0000313" key="3">
    <source>
        <dbReference type="Proteomes" id="UP001434883"/>
    </source>
</evidence>
<evidence type="ECO:0000313" key="2">
    <source>
        <dbReference type="EMBL" id="MEQ2190391.1"/>
    </source>
</evidence>
<protein>
    <submittedName>
        <fullName evidence="2">Uncharacterized protein</fullName>
    </submittedName>
</protein>
<keyword evidence="1" id="KW-0812">Transmembrane</keyword>
<gene>
    <name evidence="2" type="ORF">XENOCAPTIV_007870</name>
</gene>
<keyword evidence="3" id="KW-1185">Reference proteome</keyword>
<sequence>MVFLKMLEGNLFFRTHEFQSVGVDSVCSMLFHIIIIITWSLYLRLVKAIVFGVSVFVCALEEGLNGLFESVSHLFDVSRNSYGWTYMLFHFPADIKLSNLVIASTGCACDGCG</sequence>
<proteinExistence type="predicted"/>
<keyword evidence="1" id="KW-0472">Membrane</keyword>